<organism evidence="2 3">
    <name type="scientific">Caulochytrium protostelioides</name>
    <dbReference type="NCBI Taxonomy" id="1555241"/>
    <lineage>
        <taxon>Eukaryota</taxon>
        <taxon>Fungi</taxon>
        <taxon>Fungi incertae sedis</taxon>
        <taxon>Chytridiomycota</taxon>
        <taxon>Chytridiomycota incertae sedis</taxon>
        <taxon>Chytridiomycetes</taxon>
        <taxon>Caulochytriales</taxon>
        <taxon>Caulochytriaceae</taxon>
        <taxon>Caulochytrium</taxon>
    </lineage>
</organism>
<dbReference type="Gene3D" id="3.30.70.870">
    <property type="entry name" value="Elongation Factor G (Translational Gtpase), domain 3"/>
    <property type="match status" value="1"/>
</dbReference>
<dbReference type="InterPro" id="IPR042116">
    <property type="entry name" value="TypA/BipA_C"/>
</dbReference>
<dbReference type="CDD" id="cd16263">
    <property type="entry name" value="BipA_III"/>
    <property type="match status" value="1"/>
</dbReference>
<dbReference type="Pfam" id="PF21018">
    <property type="entry name" value="BipA_C"/>
    <property type="match status" value="1"/>
</dbReference>
<dbReference type="InterPro" id="IPR000640">
    <property type="entry name" value="EFG_V-like"/>
</dbReference>
<dbReference type="PANTHER" id="PTHR42908">
    <property type="entry name" value="TRANSLATION ELONGATION FACTOR-RELATED"/>
    <property type="match status" value="1"/>
</dbReference>
<dbReference type="Gene3D" id="3.40.50.300">
    <property type="entry name" value="P-loop containing nucleotide triphosphate hydrolases"/>
    <property type="match status" value="1"/>
</dbReference>
<dbReference type="SUPFAM" id="SSF50447">
    <property type="entry name" value="Translation proteins"/>
    <property type="match status" value="1"/>
</dbReference>
<dbReference type="AlphaFoldDB" id="A0A4P9X1R2"/>
<dbReference type="SUPFAM" id="SSF52540">
    <property type="entry name" value="P-loop containing nucleoside triphosphate hydrolases"/>
    <property type="match status" value="1"/>
</dbReference>
<dbReference type="InterPro" id="IPR047043">
    <property type="entry name" value="BipA_III"/>
</dbReference>
<dbReference type="CDD" id="cd03710">
    <property type="entry name" value="BipA_TypA_C"/>
    <property type="match status" value="1"/>
</dbReference>
<dbReference type="GO" id="GO:0005829">
    <property type="term" value="C:cytosol"/>
    <property type="evidence" value="ECO:0007669"/>
    <property type="project" value="TreeGrafter"/>
</dbReference>
<accession>A0A4P9X1R2</accession>
<dbReference type="Gene3D" id="2.40.50.250">
    <property type="entry name" value="bipa protein"/>
    <property type="match status" value="1"/>
</dbReference>
<dbReference type="NCBIfam" id="TIGR00231">
    <property type="entry name" value="small_GTP"/>
    <property type="match status" value="1"/>
</dbReference>
<dbReference type="CDD" id="cd01891">
    <property type="entry name" value="TypA_BipA"/>
    <property type="match status" value="1"/>
</dbReference>
<reference evidence="3" key="1">
    <citation type="journal article" date="2018" name="Nat. Microbiol.">
        <title>Leveraging single-cell genomics to expand the fungal tree of life.</title>
        <authorList>
            <person name="Ahrendt S.R."/>
            <person name="Quandt C.A."/>
            <person name="Ciobanu D."/>
            <person name="Clum A."/>
            <person name="Salamov A."/>
            <person name="Andreopoulos B."/>
            <person name="Cheng J.F."/>
            <person name="Woyke T."/>
            <person name="Pelin A."/>
            <person name="Henrissat B."/>
            <person name="Reynolds N.K."/>
            <person name="Benny G.L."/>
            <person name="Smith M.E."/>
            <person name="James T.Y."/>
            <person name="Grigoriev I.V."/>
        </authorList>
    </citation>
    <scope>NUCLEOTIDE SEQUENCE [LARGE SCALE GENOMIC DNA]</scope>
    <source>
        <strain evidence="3">ATCC 52028</strain>
    </source>
</reference>
<dbReference type="InterPro" id="IPR031157">
    <property type="entry name" value="G_TR_CS"/>
</dbReference>
<dbReference type="PROSITE" id="PS00301">
    <property type="entry name" value="G_TR_1"/>
    <property type="match status" value="1"/>
</dbReference>
<gene>
    <name evidence="2" type="ORF">CXG81DRAFT_15056</name>
</gene>
<dbReference type="InterPro" id="IPR047042">
    <property type="entry name" value="BipA_II"/>
</dbReference>
<dbReference type="InterPro" id="IPR009000">
    <property type="entry name" value="Transl_B-barrel_sf"/>
</dbReference>
<dbReference type="GO" id="GO:1990904">
    <property type="term" value="C:ribonucleoprotein complex"/>
    <property type="evidence" value="ECO:0007669"/>
    <property type="project" value="TreeGrafter"/>
</dbReference>
<proteinExistence type="predicted"/>
<dbReference type="InterPro" id="IPR035647">
    <property type="entry name" value="EFG_III/V"/>
</dbReference>
<dbReference type="InterPro" id="IPR047041">
    <property type="entry name" value="BipA_GTP-bd_dom"/>
</dbReference>
<dbReference type="Proteomes" id="UP000274922">
    <property type="component" value="Unassembled WGS sequence"/>
</dbReference>
<keyword evidence="3" id="KW-1185">Reference proteome</keyword>
<evidence type="ECO:0000259" key="1">
    <source>
        <dbReference type="PROSITE" id="PS51722"/>
    </source>
</evidence>
<dbReference type="Gene3D" id="3.30.70.240">
    <property type="match status" value="1"/>
</dbReference>
<dbReference type="InterPro" id="IPR027417">
    <property type="entry name" value="P-loop_NTPase"/>
</dbReference>
<dbReference type="InterPro" id="IPR048876">
    <property type="entry name" value="BipA_C"/>
</dbReference>
<sequence length="638" mass="69297">MDPKRIRNVAIIAHVDHGKTTLVDCLLQQSGSLGRTASQTTQADGMVLDDAPIVGERPRVMDAGALERERGITILSKVTSIEWRGHRINIVDTPGHADFGGEVERVLSMVDGVILVVDATEGPLAQTKFVLNKALSRGLRPLVVLNKVDRPSRRPDDVDTQLLELFLDVEASDAQMDYRTLLCSAKQGFATTELDEVDAIVSGAQRGTMRPLLDAIIDEFEPPAVDTGAPFRMLVTQVGVEPFVGRTYLGRIASGTISVGQPVTFLHPPAAELPTGRVTKLVLRRGLEQVPLETAVAGDIITLSGLTLPQVNSTLCAPGVAEPLPFIPLDQPTVSMTFSANTSPLAGQEGKLLTSQVIRERLLKELETNIALRIYALPSNKDFEVCGRGELQLGILIETMRREGFELSISPPKVVVKRDPVTNQLVEPVEDVVIDVDEAYQGTVIEKMSVRKAQIEDVAEVSGKIRLRMIVPTRGLLGFEAEFKNDTKGTGVLNHAFRCWEGYKGAIPKTRKGALVSTAAGTTTTYALEAAQARGRLFVGAGTPVYEGMVIGEYAKDVSDLNLNPAKTKAVTNVRSALKEDITRLANVIPMTLEETLAYMAADEVMEVTPKSIRLRKAVLSQDERHSLRRRAIKGGQL</sequence>
<dbReference type="EMBL" id="ML014323">
    <property type="protein sequence ID" value="RKO99075.1"/>
    <property type="molecule type" value="Genomic_DNA"/>
</dbReference>
<dbReference type="FunFam" id="3.30.70.870:FF:000003">
    <property type="entry name" value="GTP-binding protein TypA"/>
    <property type="match status" value="1"/>
</dbReference>
<dbReference type="Pfam" id="PF00679">
    <property type="entry name" value="EFG_C"/>
    <property type="match status" value="1"/>
</dbReference>
<dbReference type="InterPro" id="IPR000795">
    <property type="entry name" value="T_Tr_GTP-bd_dom"/>
</dbReference>
<dbReference type="InterPro" id="IPR005225">
    <property type="entry name" value="Small_GTP-bd"/>
</dbReference>
<dbReference type="STRING" id="1555241.A0A4P9X1R2"/>
<dbReference type="InterPro" id="IPR035651">
    <property type="entry name" value="BipA_V"/>
</dbReference>
<dbReference type="FunFam" id="3.30.70.240:FF:000002">
    <property type="entry name" value="GTP-binding protein TypA"/>
    <property type="match status" value="1"/>
</dbReference>
<name>A0A4P9X1R2_9FUNG</name>
<protein>
    <recommendedName>
        <fullName evidence="1">Tr-type G domain-containing protein</fullName>
    </recommendedName>
</protein>
<evidence type="ECO:0000313" key="2">
    <source>
        <dbReference type="EMBL" id="RKO99075.1"/>
    </source>
</evidence>
<dbReference type="PANTHER" id="PTHR42908:SF8">
    <property type="entry name" value="TR-TYPE G DOMAIN-CONTAINING PROTEIN"/>
    <property type="match status" value="1"/>
</dbReference>
<dbReference type="PRINTS" id="PR00315">
    <property type="entry name" value="ELONGATNFCT"/>
</dbReference>
<evidence type="ECO:0000313" key="3">
    <source>
        <dbReference type="Proteomes" id="UP000274922"/>
    </source>
</evidence>
<dbReference type="OrthoDB" id="364892at2759"/>
<feature type="domain" description="Tr-type G" evidence="1">
    <location>
        <begin position="4"/>
        <end position="224"/>
    </location>
</feature>
<dbReference type="CDD" id="cd03691">
    <property type="entry name" value="BipA_TypA_II"/>
    <property type="match status" value="1"/>
</dbReference>
<dbReference type="Gene3D" id="2.40.30.10">
    <property type="entry name" value="Translation factors"/>
    <property type="match status" value="1"/>
</dbReference>
<dbReference type="GO" id="GO:0003924">
    <property type="term" value="F:GTPase activity"/>
    <property type="evidence" value="ECO:0007669"/>
    <property type="project" value="InterPro"/>
</dbReference>
<dbReference type="PROSITE" id="PS51722">
    <property type="entry name" value="G_TR_2"/>
    <property type="match status" value="1"/>
</dbReference>
<dbReference type="Pfam" id="PF00009">
    <property type="entry name" value="GTP_EFTU"/>
    <property type="match status" value="1"/>
</dbReference>
<dbReference type="SUPFAM" id="SSF54980">
    <property type="entry name" value="EF-G C-terminal domain-like"/>
    <property type="match status" value="2"/>
</dbReference>
<dbReference type="GO" id="GO:0005525">
    <property type="term" value="F:GTP binding"/>
    <property type="evidence" value="ECO:0007669"/>
    <property type="project" value="InterPro"/>
</dbReference>